<dbReference type="InterPro" id="IPR036591">
    <property type="entry name" value="YggU-like_sf"/>
</dbReference>
<dbReference type="PANTHER" id="PTHR13420:SF7">
    <property type="entry name" value="UPF0235 PROTEIN C15ORF40"/>
    <property type="match status" value="1"/>
</dbReference>
<dbReference type="GO" id="GO:0005737">
    <property type="term" value="C:cytoplasm"/>
    <property type="evidence" value="ECO:0007669"/>
    <property type="project" value="TreeGrafter"/>
</dbReference>
<dbReference type="InterPro" id="IPR003746">
    <property type="entry name" value="DUF167"/>
</dbReference>
<evidence type="ECO:0000256" key="1">
    <source>
        <dbReference type="ARBA" id="ARBA00010364"/>
    </source>
</evidence>
<accession>A0A9X0CQC0</accession>
<dbReference type="NCBIfam" id="TIGR00251">
    <property type="entry name" value="DUF167 family protein"/>
    <property type="match status" value="1"/>
</dbReference>
<dbReference type="SUPFAM" id="SSF69786">
    <property type="entry name" value="YggU-like"/>
    <property type="match status" value="1"/>
</dbReference>
<feature type="region of interest" description="Disordered" evidence="2">
    <location>
        <begin position="59"/>
        <end position="80"/>
    </location>
</feature>
<dbReference type="Proteomes" id="UP001163046">
    <property type="component" value="Unassembled WGS sequence"/>
</dbReference>
<evidence type="ECO:0000313" key="3">
    <source>
        <dbReference type="EMBL" id="KAJ7371531.1"/>
    </source>
</evidence>
<dbReference type="HAMAP" id="MF_00634">
    <property type="entry name" value="UPF0235"/>
    <property type="match status" value="1"/>
</dbReference>
<dbReference type="AlphaFoldDB" id="A0A9X0CQC0"/>
<organism evidence="3 4">
    <name type="scientific">Desmophyllum pertusum</name>
    <dbReference type="NCBI Taxonomy" id="174260"/>
    <lineage>
        <taxon>Eukaryota</taxon>
        <taxon>Metazoa</taxon>
        <taxon>Cnidaria</taxon>
        <taxon>Anthozoa</taxon>
        <taxon>Hexacorallia</taxon>
        <taxon>Scleractinia</taxon>
        <taxon>Caryophylliina</taxon>
        <taxon>Caryophylliidae</taxon>
        <taxon>Desmophyllum</taxon>
    </lineage>
</organism>
<dbReference type="Gene3D" id="3.30.1200.10">
    <property type="entry name" value="YggU-like"/>
    <property type="match status" value="1"/>
</dbReference>
<dbReference type="PANTHER" id="PTHR13420">
    <property type="entry name" value="UPF0235 PROTEIN C15ORF40"/>
    <property type="match status" value="1"/>
</dbReference>
<proteinExistence type="inferred from homology"/>
<dbReference type="SMART" id="SM01152">
    <property type="entry name" value="DUF167"/>
    <property type="match status" value="1"/>
</dbReference>
<dbReference type="Pfam" id="PF02594">
    <property type="entry name" value="DUF167"/>
    <property type="match status" value="1"/>
</dbReference>
<evidence type="ECO:0000313" key="4">
    <source>
        <dbReference type="Proteomes" id="UP001163046"/>
    </source>
</evidence>
<sequence length="186" mass="20544">MFSRNFKFVRSGILMKYFSLRFIFTRQSSIIPLPTCNRLRCVQKLIVVSLQTSARRMPKKGKVCGRGTQQAQDPARQGEEEGISSVISLTKDGQICVKILAKPGAKQSNITDISSDGVGVQIAAPAREGEANEELVRYLAETLNVRKRSISLDKGSKSRQKVLTIDSAEISVEQVREKLSTVALTD</sequence>
<evidence type="ECO:0000256" key="2">
    <source>
        <dbReference type="SAM" id="MobiDB-lite"/>
    </source>
</evidence>
<comment type="similarity">
    <text evidence="1">Belongs to the UPF0235 family.</text>
</comment>
<gene>
    <name evidence="3" type="ORF">OS493_024871</name>
</gene>
<comment type="caution">
    <text evidence="3">The sequence shown here is derived from an EMBL/GenBank/DDBJ whole genome shotgun (WGS) entry which is preliminary data.</text>
</comment>
<dbReference type="OrthoDB" id="244097at2759"/>
<keyword evidence="4" id="KW-1185">Reference proteome</keyword>
<protein>
    <submittedName>
        <fullName evidence="3">Uncharacterized protein</fullName>
    </submittedName>
</protein>
<reference evidence="3" key="1">
    <citation type="submission" date="2023-01" db="EMBL/GenBank/DDBJ databases">
        <title>Genome assembly of the deep-sea coral Lophelia pertusa.</title>
        <authorList>
            <person name="Herrera S."/>
            <person name="Cordes E."/>
        </authorList>
    </citation>
    <scope>NUCLEOTIDE SEQUENCE</scope>
    <source>
        <strain evidence="3">USNM1676648</strain>
        <tissue evidence="3">Polyp</tissue>
    </source>
</reference>
<dbReference type="EMBL" id="MU826845">
    <property type="protein sequence ID" value="KAJ7371531.1"/>
    <property type="molecule type" value="Genomic_DNA"/>
</dbReference>
<name>A0A9X0CQC0_9CNID</name>